<reference evidence="1" key="1">
    <citation type="submission" date="2022-07" db="EMBL/GenBank/DDBJ databases">
        <title>Genome Sequence of Phlebia brevispora.</title>
        <authorList>
            <person name="Buettner E."/>
        </authorList>
    </citation>
    <scope>NUCLEOTIDE SEQUENCE</scope>
    <source>
        <strain evidence="1">MPL23</strain>
    </source>
</reference>
<dbReference type="EMBL" id="JANHOG010001240">
    <property type="protein sequence ID" value="KAJ3540649.1"/>
    <property type="molecule type" value="Genomic_DNA"/>
</dbReference>
<dbReference type="Proteomes" id="UP001148662">
    <property type="component" value="Unassembled WGS sequence"/>
</dbReference>
<sequence>MLLEIWMTQIYLMSEYVNATADSEAAYLMQSNAVAAVIAPAGKVFIMWFVPCADIAWYSVYALNFVSLLFLVNRYATLCKMILLFQTNWAGAVFLGLTFYNIFDCLGLFVVAVFNPLRVWGLGYQQHRYFVPLFLFSLFTPLYNAFRVSQATYDRVSKFPPPVGGCLIQLGIPPSIWSRQVPPVHLFHSMLTFRLTDRALSVLIDAVVLALTWKKSYSTYKAAVNVRIKPIITRILLLDGTMYFGTLLIINAIMLATNRLFSTYFPFSPGSFASLSTEVVELRLIWVTSFTSILLSRFILDLRGACQCHIESDPSQANYPADMELVDLESTTAGRNLRHIGGEA</sequence>
<evidence type="ECO:0000313" key="2">
    <source>
        <dbReference type="Proteomes" id="UP001148662"/>
    </source>
</evidence>
<protein>
    <submittedName>
        <fullName evidence="1">Uncharacterized protein</fullName>
    </submittedName>
</protein>
<comment type="caution">
    <text evidence="1">The sequence shown here is derived from an EMBL/GenBank/DDBJ whole genome shotgun (WGS) entry which is preliminary data.</text>
</comment>
<proteinExistence type="predicted"/>
<gene>
    <name evidence="1" type="ORF">NM688_g6198</name>
</gene>
<name>A0ACC1SIR6_9APHY</name>
<accession>A0ACC1SIR6</accession>
<evidence type="ECO:0000313" key="1">
    <source>
        <dbReference type="EMBL" id="KAJ3540649.1"/>
    </source>
</evidence>
<keyword evidence="2" id="KW-1185">Reference proteome</keyword>
<organism evidence="1 2">
    <name type="scientific">Phlebia brevispora</name>
    <dbReference type="NCBI Taxonomy" id="194682"/>
    <lineage>
        <taxon>Eukaryota</taxon>
        <taxon>Fungi</taxon>
        <taxon>Dikarya</taxon>
        <taxon>Basidiomycota</taxon>
        <taxon>Agaricomycotina</taxon>
        <taxon>Agaricomycetes</taxon>
        <taxon>Polyporales</taxon>
        <taxon>Meruliaceae</taxon>
        <taxon>Phlebia</taxon>
    </lineage>
</organism>